<reference evidence="1" key="1">
    <citation type="journal article" date="2021" name="Proc. Natl. Acad. Sci. U.S.A.">
        <title>A Catalog of Tens of Thousands of Viruses from Human Metagenomes Reveals Hidden Associations with Chronic Diseases.</title>
        <authorList>
            <person name="Tisza M.J."/>
            <person name="Buck C.B."/>
        </authorList>
    </citation>
    <scope>NUCLEOTIDE SEQUENCE</scope>
    <source>
        <strain evidence="1">Cthu813</strain>
    </source>
</reference>
<accession>A0A8S5VHV8</accession>
<evidence type="ECO:0000313" key="1">
    <source>
        <dbReference type="EMBL" id="DAG06361.1"/>
    </source>
</evidence>
<dbReference type="EMBL" id="BK016270">
    <property type="protein sequence ID" value="DAG06361.1"/>
    <property type="molecule type" value="Genomic_DNA"/>
</dbReference>
<sequence length="122" mass="13837">MLKKIIVTTLVVIVMVSALVIPANALTMTEDDRPVGIIGIDLLMKYYEEYSNSEKEAPVPDYEIRMGKTDGLWVVVLEGEEDFKGYMACGCYDHYPTEGEIDILWANRLTEDEVIEMLVELN</sequence>
<proteinExistence type="predicted"/>
<name>A0A8S5VHV8_9CAUD</name>
<protein>
    <submittedName>
        <fullName evidence="1">Uncharacterized protein</fullName>
    </submittedName>
</protein>
<organism evidence="1">
    <name type="scientific">Siphoviridae sp. cthu813</name>
    <dbReference type="NCBI Taxonomy" id="2825618"/>
    <lineage>
        <taxon>Viruses</taxon>
        <taxon>Duplodnaviria</taxon>
        <taxon>Heunggongvirae</taxon>
        <taxon>Uroviricota</taxon>
        <taxon>Caudoviricetes</taxon>
    </lineage>
</organism>